<evidence type="ECO:0000256" key="5">
    <source>
        <dbReference type="ARBA" id="ARBA00022692"/>
    </source>
</evidence>
<accession>A0A0A8LBJ7</accession>
<reference evidence="11 12" key="1">
    <citation type="submission" date="2014-03" db="EMBL/GenBank/DDBJ databases">
        <title>The genome of Kluyveromyces dobzhanskii.</title>
        <authorList>
            <person name="Nystedt B."/>
            <person name="Astrom S."/>
        </authorList>
    </citation>
    <scope>NUCLEOTIDE SEQUENCE [LARGE SCALE GENOMIC DNA]</scope>
    <source>
        <strain evidence="11 12">CBS 2104</strain>
    </source>
</reference>
<evidence type="ECO:0000256" key="3">
    <source>
        <dbReference type="ARBA" id="ARBA00009105"/>
    </source>
</evidence>
<dbReference type="SUPFAM" id="SSF53448">
    <property type="entry name" value="Nucleotide-diphospho-sugar transferases"/>
    <property type="match status" value="1"/>
</dbReference>
<comment type="caution">
    <text evidence="11">The sequence shown here is derived from an EMBL/GenBank/DDBJ whole genome shotgun (WGS) entry which is preliminary data.</text>
</comment>
<sequence length="680" mass="77327">MKRHNCVILAVLFFVIVFSIFGGDSIKQLYDISSGIGSGSFGEEYNGSSDFSKVLPDSSSANSGAGDNVSAGLPANVAEIRSEVKDFYKEIMNTLKETALKGKFEVKKAEDCKLSDTGVDSTDPEKLSNLTKDKLRNCFPMADDLVGELKAAHGTFKKLLQEKLKPSYDKINSMEKPVYKDAGISIVGGGKYTLMALPLIKSIRANSGIKMKTSIPIEIVIPPADSEDRKVCENIIPTIDPSGLTKCIYLSDYFDSETLKDIKGYQLKSLSLLISSFEKVLLLDADNYVINSLDNFFDGEIFQETRMILWPDYWRRAHSPRLYEIADIKVQDKLARYSVDYITNKILYPESDPSKIPFHDLEGAIPDGSTESGQLLVDKSSHLETLILSLYYNYNGPSYFYRLLGQDLSGEGDKDTFILAATVLNKRYYQVRTPVRPQGYWGRIDNEVRIQDDELENTDSSKKQFRGVAMIQHDYNEDKNFDRIARETLGGSVNNELKTYRLDYMKNHKDLFKDMDENDAMKKVSDITEVTDKFWEGMKGKYSIKDFLSFFQFTTPIFLHSNLPKYDPWELSISGDLMYDGKKATKKLEDPSTYVPNGKGHHRMYTASFKDLTNYDLELANWKLFDDVLCKNPDDYLNFSYLTKVINATESPEKEAQNMCKYIKDRVEYLKLSTWQNSSS</sequence>
<keyword evidence="9" id="KW-0472">Membrane</keyword>
<dbReference type="AlphaFoldDB" id="A0A0A8LBJ7"/>
<evidence type="ECO:0000256" key="6">
    <source>
        <dbReference type="ARBA" id="ARBA00022968"/>
    </source>
</evidence>
<evidence type="ECO:0000256" key="7">
    <source>
        <dbReference type="ARBA" id="ARBA00022989"/>
    </source>
</evidence>
<keyword evidence="8" id="KW-0333">Golgi apparatus</keyword>
<keyword evidence="5" id="KW-0812">Transmembrane</keyword>
<dbReference type="InterPro" id="IPR029044">
    <property type="entry name" value="Nucleotide-diphossugar_trans"/>
</dbReference>
<dbReference type="PANTHER" id="PTHR31646:SF1">
    <property type="entry name" value="ALPHA-1,2-MANNOSYLTRANSFERASE MNN2"/>
    <property type="match status" value="1"/>
</dbReference>
<feature type="signal peptide" evidence="10">
    <location>
        <begin position="1"/>
        <end position="22"/>
    </location>
</feature>
<evidence type="ECO:0000256" key="1">
    <source>
        <dbReference type="ARBA" id="ARBA00004323"/>
    </source>
</evidence>
<dbReference type="PANTHER" id="PTHR31646">
    <property type="entry name" value="ALPHA-1,2-MANNOSYLTRANSFERASE MNN2"/>
    <property type="match status" value="1"/>
</dbReference>
<dbReference type="GO" id="GO:0046354">
    <property type="term" value="P:mannan biosynthetic process"/>
    <property type="evidence" value="ECO:0007669"/>
    <property type="project" value="TreeGrafter"/>
</dbReference>
<dbReference type="InterPro" id="IPR022751">
    <property type="entry name" value="Alpha_mannosyltransferase"/>
</dbReference>
<dbReference type="Proteomes" id="UP000031516">
    <property type="component" value="Unassembled WGS sequence"/>
</dbReference>
<keyword evidence="7" id="KW-1133">Transmembrane helix</keyword>
<keyword evidence="12" id="KW-1185">Reference proteome</keyword>
<keyword evidence="6" id="KW-0735">Signal-anchor</keyword>
<protein>
    <submittedName>
        <fullName evidence="11">WGS project CCBQ000000000 data, contig 00058</fullName>
    </submittedName>
</protein>
<name>A0A0A8LBJ7_9SACH</name>
<evidence type="ECO:0000313" key="11">
    <source>
        <dbReference type="EMBL" id="CDO96463.1"/>
    </source>
</evidence>
<proteinExistence type="inferred from homology"/>
<dbReference type="OrthoDB" id="430354at2759"/>
<evidence type="ECO:0000313" key="12">
    <source>
        <dbReference type="Proteomes" id="UP000031516"/>
    </source>
</evidence>
<evidence type="ECO:0000256" key="9">
    <source>
        <dbReference type="ARBA" id="ARBA00023136"/>
    </source>
</evidence>
<feature type="chain" id="PRO_5002056161" evidence="10">
    <location>
        <begin position="23"/>
        <end position="680"/>
    </location>
</feature>
<evidence type="ECO:0000256" key="4">
    <source>
        <dbReference type="ARBA" id="ARBA00022679"/>
    </source>
</evidence>
<evidence type="ECO:0000256" key="2">
    <source>
        <dbReference type="ARBA" id="ARBA00004922"/>
    </source>
</evidence>
<comment type="subcellular location">
    <subcellularLocation>
        <location evidence="1">Golgi apparatus membrane</location>
        <topology evidence="1">Single-pass type II membrane protein</topology>
    </subcellularLocation>
</comment>
<keyword evidence="10" id="KW-0732">Signal</keyword>
<organism evidence="11 12">
    <name type="scientific">Kluyveromyces dobzhanskii CBS 2104</name>
    <dbReference type="NCBI Taxonomy" id="1427455"/>
    <lineage>
        <taxon>Eukaryota</taxon>
        <taxon>Fungi</taxon>
        <taxon>Dikarya</taxon>
        <taxon>Ascomycota</taxon>
        <taxon>Saccharomycotina</taxon>
        <taxon>Saccharomycetes</taxon>
        <taxon>Saccharomycetales</taxon>
        <taxon>Saccharomycetaceae</taxon>
        <taxon>Kluyveromyces</taxon>
    </lineage>
</organism>
<dbReference type="Pfam" id="PF11051">
    <property type="entry name" value="Mannosyl_trans3"/>
    <property type="match status" value="1"/>
</dbReference>
<evidence type="ECO:0000256" key="10">
    <source>
        <dbReference type="SAM" id="SignalP"/>
    </source>
</evidence>
<keyword evidence="4" id="KW-0808">Transferase</keyword>
<evidence type="ECO:0000256" key="8">
    <source>
        <dbReference type="ARBA" id="ARBA00023034"/>
    </source>
</evidence>
<dbReference type="GO" id="GO:0000026">
    <property type="term" value="F:alpha-1,2-mannosyltransferase activity"/>
    <property type="evidence" value="ECO:0007669"/>
    <property type="project" value="TreeGrafter"/>
</dbReference>
<comment type="pathway">
    <text evidence="2">Protein modification; protein glycosylation.</text>
</comment>
<dbReference type="GO" id="GO:0000139">
    <property type="term" value="C:Golgi membrane"/>
    <property type="evidence" value="ECO:0007669"/>
    <property type="project" value="UniProtKB-SubCell"/>
</dbReference>
<comment type="similarity">
    <text evidence="3">Belongs to the MNN1/MNT family.</text>
</comment>
<gene>
    <name evidence="11" type="ORF">KLDO_g4666</name>
</gene>
<dbReference type="EMBL" id="CCBQ010000047">
    <property type="protein sequence ID" value="CDO96463.1"/>
    <property type="molecule type" value="Genomic_DNA"/>
</dbReference>